<gene>
    <name evidence="3" type="ORF">NT02SARS_0745</name>
</gene>
<dbReference type="AlphaFoldDB" id="J5KK87"/>
<dbReference type="InterPro" id="IPR002347">
    <property type="entry name" value="SDR_fam"/>
</dbReference>
<evidence type="ECO:0000313" key="3">
    <source>
        <dbReference type="EMBL" id="EJP72921.1"/>
    </source>
</evidence>
<name>J5KK87_9GAMM</name>
<dbReference type="PANTHER" id="PTHR44196:SF1">
    <property type="entry name" value="DEHYDROGENASE_REDUCTASE SDR FAMILY MEMBER 7B"/>
    <property type="match status" value="1"/>
</dbReference>
<dbReference type="GO" id="GO:0016020">
    <property type="term" value="C:membrane"/>
    <property type="evidence" value="ECO:0007669"/>
    <property type="project" value="TreeGrafter"/>
</dbReference>
<organism evidence="3 4">
    <name type="scientific">SAR86 cluster bacterium SAR86B</name>
    <dbReference type="NCBI Taxonomy" id="1123867"/>
    <lineage>
        <taxon>Bacteria</taxon>
        <taxon>Pseudomonadati</taxon>
        <taxon>Pseudomonadota</taxon>
        <taxon>Gammaproteobacteria</taxon>
        <taxon>SAR86 cluster</taxon>
    </lineage>
</organism>
<evidence type="ECO:0000313" key="4">
    <source>
        <dbReference type="Proteomes" id="UP000010116"/>
    </source>
</evidence>
<evidence type="ECO:0000256" key="1">
    <source>
        <dbReference type="ARBA" id="ARBA00006484"/>
    </source>
</evidence>
<dbReference type="GO" id="GO:0016491">
    <property type="term" value="F:oxidoreductase activity"/>
    <property type="evidence" value="ECO:0007669"/>
    <property type="project" value="UniProtKB-KW"/>
</dbReference>
<protein>
    <submittedName>
        <fullName evidence="3">Putative short-chain dehydrogenase</fullName>
    </submittedName>
</protein>
<reference evidence="3 4" key="1">
    <citation type="journal article" date="2012" name="ISME J.">
        <title>Genomic insights to SAR86, an abundant and uncultivated marine bacterial lineage.</title>
        <authorList>
            <person name="Dupont C.L."/>
            <person name="Rusch D.B."/>
            <person name="Yooseph S."/>
            <person name="Lombardo M.J."/>
            <person name="Richter R.A."/>
            <person name="Valas R."/>
            <person name="Novotny M."/>
            <person name="Yee-Greenbaum J."/>
            <person name="Selengut J.D."/>
            <person name="Haft D.H."/>
            <person name="Halpern A.L."/>
            <person name="Lasken R.S."/>
            <person name="Nealson K."/>
            <person name="Friedman R."/>
            <person name="Venter J.C."/>
        </authorList>
    </citation>
    <scope>NUCLEOTIDE SEQUENCE [LARGE SCALE GENOMIC DNA]</scope>
</reference>
<accession>J5KK87</accession>
<proteinExistence type="inferred from homology"/>
<dbReference type="HOGENOM" id="CLU_010194_2_1_6"/>
<dbReference type="Gene3D" id="3.40.50.720">
    <property type="entry name" value="NAD(P)-binding Rossmann-like Domain"/>
    <property type="match status" value="1"/>
</dbReference>
<dbReference type="PANTHER" id="PTHR44196">
    <property type="entry name" value="DEHYDROGENASE/REDUCTASE SDR FAMILY MEMBER 7B"/>
    <property type="match status" value="1"/>
</dbReference>
<dbReference type="EMBL" id="JH611185">
    <property type="protein sequence ID" value="EJP72921.1"/>
    <property type="molecule type" value="Genomic_DNA"/>
</dbReference>
<evidence type="ECO:0000256" key="2">
    <source>
        <dbReference type="ARBA" id="ARBA00023002"/>
    </source>
</evidence>
<dbReference type="InterPro" id="IPR036291">
    <property type="entry name" value="NAD(P)-bd_dom_sf"/>
</dbReference>
<keyword evidence="2" id="KW-0560">Oxidoreductase</keyword>
<dbReference type="CDD" id="cd05233">
    <property type="entry name" value="SDR_c"/>
    <property type="match status" value="1"/>
</dbReference>
<comment type="similarity">
    <text evidence="1">Belongs to the short-chain dehydrogenases/reductases (SDR) family.</text>
</comment>
<dbReference type="Proteomes" id="UP000010116">
    <property type="component" value="Unassembled WGS sequence"/>
</dbReference>
<sequence length="251" mass="27768">MDQYKNKIAIVTGGSSGIGLAYAKYLIAHGWYVQIVSRNEERSKNAMLELGSANARNFLFDLTKEESIERLYEVALKPNLIIACAGVAINGKAESYTKEDKQGSYYLMCGGVIDMIQLYLPHLDKNNGRAVIISSIGAITPMPKSSIYASAKAAIHAYGRSVNKESKNVKVTVSLPGYVRTNAHKRSGLDHLEKKIPNWMWVSAEQVVIETEKASKKGLDDVVPGKVYKLTKPFLNSNLANRIWSKLSKRS</sequence>
<dbReference type="Pfam" id="PF00106">
    <property type="entry name" value="adh_short"/>
    <property type="match status" value="1"/>
</dbReference>
<dbReference type="SUPFAM" id="SSF51735">
    <property type="entry name" value="NAD(P)-binding Rossmann-fold domains"/>
    <property type="match status" value="1"/>
</dbReference>
<dbReference type="PRINTS" id="PR00081">
    <property type="entry name" value="GDHRDH"/>
</dbReference>